<evidence type="ECO:0000313" key="5">
    <source>
        <dbReference type="EMBL" id="KBZ60785.1"/>
    </source>
</evidence>
<proteinExistence type="inferred from homology"/>
<dbReference type="SUPFAM" id="SSF53850">
    <property type="entry name" value="Periplasmic binding protein-like II"/>
    <property type="match status" value="1"/>
</dbReference>
<name>A0A051TVD4_9MYCO</name>
<evidence type="ECO:0000256" key="1">
    <source>
        <dbReference type="ARBA" id="ARBA00004196"/>
    </source>
</evidence>
<dbReference type="EMBL" id="JLXW01000010">
    <property type="protein sequence ID" value="KBZ60785.1"/>
    <property type="molecule type" value="Genomic_DNA"/>
</dbReference>
<gene>
    <name evidence="5" type="ORF">K875_03734</name>
</gene>
<keyword evidence="5" id="KW-0449">Lipoprotein</keyword>
<dbReference type="GO" id="GO:0030313">
    <property type="term" value="C:cell envelope"/>
    <property type="evidence" value="ECO:0007669"/>
    <property type="project" value="UniProtKB-SubCell"/>
</dbReference>
<dbReference type="RefSeq" id="WP_044486221.1">
    <property type="nucleotide sequence ID" value="NZ_KK328284.1"/>
</dbReference>
<evidence type="ECO:0000256" key="4">
    <source>
        <dbReference type="ARBA" id="ARBA00022729"/>
    </source>
</evidence>
<protein>
    <submittedName>
        <fullName evidence="5">Periplasmic sugar-binding lipoprotein UspC</fullName>
    </submittedName>
</protein>
<keyword evidence="6" id="KW-1185">Reference proteome</keyword>
<keyword evidence="4" id="KW-0732">Signal</keyword>
<dbReference type="PANTHER" id="PTHR43649">
    <property type="entry name" value="ARABINOSE-BINDING PROTEIN-RELATED"/>
    <property type="match status" value="1"/>
</dbReference>
<dbReference type="Proteomes" id="UP000025947">
    <property type="component" value="Unassembled WGS sequence"/>
</dbReference>
<evidence type="ECO:0000256" key="2">
    <source>
        <dbReference type="ARBA" id="ARBA00008520"/>
    </source>
</evidence>
<dbReference type="InterPro" id="IPR006059">
    <property type="entry name" value="SBP"/>
</dbReference>
<dbReference type="Pfam" id="PF01547">
    <property type="entry name" value="SBP_bac_1"/>
    <property type="match status" value="1"/>
</dbReference>
<evidence type="ECO:0000313" key="6">
    <source>
        <dbReference type="Proteomes" id="UP000025947"/>
    </source>
</evidence>
<dbReference type="HOGENOM" id="CLU_031285_10_5_11"/>
<comment type="subcellular location">
    <subcellularLocation>
        <location evidence="1">Cell envelope</location>
    </subcellularLocation>
</comment>
<sequence length="446" mass="47463">MTRPRFSTLVAGSVALVAVLLAAMAVLLDYSGQPHGGKTVVTVRIWGDQIGAAYRQSFEAFSRAHPDIEVHLNLVAYSTYFNTLRTDVAGGSADDIFWLSNAYLAAYADSGRLLNIGEALGPNAASDWERPVVEQFTRNGTLWGVPQLTDAGIALYYNADLLAAAAVDPAQLNALRWSPDGGDTLRPMLSRLTVDADGNRGDTSRFDAGRVRQWAYNAANDPQGIYLNYIGSAGGVFQRGDEFAFDNPAAVTAFRYLVDLINRDHLAPPAADTNDNGDFSRNQFLAGRMALFQSGTYNLAPVARDARFHWGVAMMPAGPVGRVSVTNGIAAAGNAATKHPDAVRQVLAWMGSKKGNEYLGSYGAAIPAVTSAQPVYFRYWAARGVDVTPFFAVLDGPRIAAPGGAGFAAGNDALQPYFAEMFLGRGDVAATLQRAQAAANAAAARQ</sequence>
<organism evidence="5 6">
    <name type="scientific">Mycobacterium [tuberculosis] TKK-01-0051</name>
    <dbReference type="NCBI Taxonomy" id="1324261"/>
    <lineage>
        <taxon>Bacteria</taxon>
        <taxon>Bacillati</taxon>
        <taxon>Actinomycetota</taxon>
        <taxon>Actinomycetes</taxon>
        <taxon>Mycobacteriales</taxon>
        <taxon>Mycobacteriaceae</taxon>
        <taxon>Mycobacterium</taxon>
        <taxon>Mycobacterium avium complex (MAC)</taxon>
    </lineage>
</organism>
<dbReference type="InterPro" id="IPR050490">
    <property type="entry name" value="Bact_solute-bd_prot1"/>
</dbReference>
<dbReference type="PATRIC" id="fig|1324261.3.peg.3776"/>
<dbReference type="PANTHER" id="PTHR43649:SF31">
    <property type="entry name" value="SN-GLYCEROL-3-PHOSPHATE-BINDING PERIPLASMIC PROTEIN UGPB"/>
    <property type="match status" value="1"/>
</dbReference>
<dbReference type="Gene3D" id="3.40.190.10">
    <property type="entry name" value="Periplasmic binding protein-like II"/>
    <property type="match status" value="1"/>
</dbReference>
<accession>A0A051TVD4</accession>
<keyword evidence="3" id="KW-0813">Transport</keyword>
<evidence type="ECO:0000256" key="3">
    <source>
        <dbReference type="ARBA" id="ARBA00022448"/>
    </source>
</evidence>
<dbReference type="AlphaFoldDB" id="A0A051TVD4"/>
<comment type="similarity">
    <text evidence="2">Belongs to the bacterial solute-binding protein 1 family.</text>
</comment>
<comment type="caution">
    <text evidence="5">The sequence shown here is derived from an EMBL/GenBank/DDBJ whole genome shotgun (WGS) entry which is preliminary data.</text>
</comment>
<reference evidence="5 6" key="1">
    <citation type="submission" date="2014-04" db="EMBL/GenBank/DDBJ databases">
        <title>The Genome Sequence of Mycobacterium tuberculosis TKK-01-0051.</title>
        <authorList>
            <consortium name="The Broad Institute Genomics Platform"/>
            <consortium name="The Broad Institute Genome Sequencing Center for Infectious Disease"/>
            <person name="Earl A.M."/>
            <person name="Cohen K."/>
            <person name="Pym A."/>
            <person name="Bishai W."/>
            <person name="Maharaj K."/>
            <person name="Desjardins C."/>
            <person name="Abeel T."/>
            <person name="Young S."/>
            <person name="Zeng Q."/>
            <person name="Gargeya S."/>
            <person name="Abouelleil A."/>
            <person name="Alvarado L."/>
            <person name="Chapman S.B."/>
            <person name="Gainer-Dewar J."/>
            <person name="Goldberg J."/>
            <person name="Griggs A."/>
            <person name="Gujja S."/>
            <person name="Hansen M."/>
            <person name="Howarth C."/>
            <person name="Imamovic A."/>
            <person name="Larimer J."/>
            <person name="Murphy C."/>
            <person name="Naylor J."/>
            <person name="Pearson M."/>
            <person name="Poon T.W."/>
            <person name="Priest M."/>
            <person name="Roberts A."/>
            <person name="Saif S."/>
            <person name="Shea T."/>
            <person name="Sykes S."/>
            <person name="Wortman J."/>
            <person name="Nusbaum C."/>
            <person name="Birren B."/>
        </authorList>
    </citation>
    <scope>NUCLEOTIDE SEQUENCE [LARGE SCALE GENOMIC DNA]</scope>
    <source>
        <strain evidence="5 6">TKK-01-0051</strain>
    </source>
</reference>